<dbReference type="GO" id="GO:0017108">
    <property type="term" value="F:5'-flap endonuclease activity"/>
    <property type="evidence" value="ECO:0007669"/>
    <property type="project" value="InterPro"/>
</dbReference>
<feature type="domain" description="5'-3' exonuclease" evidence="3">
    <location>
        <begin position="1"/>
        <end position="293"/>
    </location>
</feature>
<dbReference type="GO" id="GO:0003677">
    <property type="term" value="F:DNA binding"/>
    <property type="evidence" value="ECO:0007669"/>
    <property type="project" value="InterPro"/>
</dbReference>
<evidence type="ECO:0000259" key="3">
    <source>
        <dbReference type="SMART" id="SM00475"/>
    </source>
</evidence>
<dbReference type="InterPro" id="IPR029060">
    <property type="entry name" value="PIN-like_dom_sf"/>
</dbReference>
<dbReference type="GO" id="GO:0033567">
    <property type="term" value="P:DNA replication, Okazaki fragment processing"/>
    <property type="evidence" value="ECO:0007669"/>
    <property type="project" value="InterPro"/>
</dbReference>
<reference evidence="4" key="1">
    <citation type="journal article" date="2021" name="Proc. Natl. Acad. Sci. U.S.A.">
        <title>A Catalog of Tens of Thousands of Viruses from Human Metagenomes Reveals Hidden Associations with Chronic Diseases.</title>
        <authorList>
            <person name="Tisza M.J."/>
            <person name="Buck C.B."/>
        </authorList>
    </citation>
    <scope>NUCLEOTIDE SEQUENCE</scope>
    <source>
        <strain evidence="4">CtWb16</strain>
    </source>
</reference>
<dbReference type="InterPro" id="IPR002421">
    <property type="entry name" value="5-3_exonuclease"/>
</dbReference>
<accession>A0A8S5T0Y9</accession>
<evidence type="ECO:0000256" key="1">
    <source>
        <dbReference type="ARBA" id="ARBA00022722"/>
    </source>
</evidence>
<evidence type="ECO:0000256" key="2">
    <source>
        <dbReference type="ARBA" id="ARBA00022801"/>
    </source>
</evidence>
<dbReference type="EMBL" id="BK032721">
    <property type="protein sequence ID" value="DAF56615.1"/>
    <property type="molecule type" value="Genomic_DNA"/>
</dbReference>
<dbReference type="Gene3D" id="3.40.50.1010">
    <property type="entry name" value="5'-nuclease"/>
    <property type="match status" value="1"/>
</dbReference>
<dbReference type="GO" id="GO:0008409">
    <property type="term" value="F:5'-3' exonuclease activity"/>
    <property type="evidence" value="ECO:0007669"/>
    <property type="project" value="InterPro"/>
</dbReference>
<evidence type="ECO:0000313" key="4">
    <source>
        <dbReference type="EMBL" id="DAF56615.1"/>
    </source>
</evidence>
<dbReference type="SMART" id="SM00475">
    <property type="entry name" value="53EXOc"/>
    <property type="match status" value="1"/>
</dbReference>
<dbReference type="SUPFAM" id="SSF88723">
    <property type="entry name" value="PIN domain-like"/>
    <property type="match status" value="1"/>
</dbReference>
<dbReference type="PANTHER" id="PTHR42646:SF2">
    <property type="entry name" value="5'-3' EXONUCLEASE FAMILY PROTEIN"/>
    <property type="match status" value="1"/>
</dbReference>
<keyword evidence="2" id="KW-0378">Hydrolase</keyword>
<name>A0A8S5T0Y9_9CAUD</name>
<proteinExistence type="predicted"/>
<sequence length="351" mass="41280">MNTFILIDIYNLFFRAMYTITEKDNELRKGMLLHTMFYMIKKACDKFKPTHTIICADGKGTWRKDIYPQYKANRIERLQDKTPDEIQKEQELKDIFEKDFIPFLKESTNISFLDYPKAEADDLIARFIALHPNDNVIIVSTDNDFVQLVNQNVIIYNTMDDRIITESCMFTADDKHLPMKFTLKDGKISVSRTDMLWKEGDKLVPMDDWIEYALFTKCIRGDKSDNIFSAYPGIREKSTKKTVGILDAFADRKERGYNWQTFMNSTWEDPLGNKHIVKESYEFNKKIIDLREIPDDLRSNIDNHIMNSVKTQQIDLVGIRLMQYLTKWNLVKLLEIAPTFTGYFSRPYPKG</sequence>
<dbReference type="SUPFAM" id="SSF47807">
    <property type="entry name" value="5' to 3' exonuclease, C-terminal subdomain"/>
    <property type="match status" value="1"/>
</dbReference>
<keyword evidence="1" id="KW-0540">Nuclease</keyword>
<organism evidence="4">
    <name type="scientific">Myoviridae sp. ctWb16</name>
    <dbReference type="NCBI Taxonomy" id="2827690"/>
    <lineage>
        <taxon>Viruses</taxon>
        <taxon>Duplodnaviria</taxon>
        <taxon>Heunggongvirae</taxon>
        <taxon>Uroviricota</taxon>
        <taxon>Caudoviricetes</taxon>
    </lineage>
</organism>
<dbReference type="InterPro" id="IPR036279">
    <property type="entry name" value="5-3_exonuclease_C_sf"/>
</dbReference>
<dbReference type="PANTHER" id="PTHR42646">
    <property type="entry name" value="FLAP ENDONUCLEASE XNI"/>
    <property type="match status" value="1"/>
</dbReference>
<dbReference type="Pfam" id="PF02739">
    <property type="entry name" value="5_3_exonuc_N"/>
    <property type="match status" value="1"/>
</dbReference>
<dbReference type="InterPro" id="IPR020046">
    <property type="entry name" value="5-3_exonucl_a-hlix_arch_N"/>
</dbReference>
<protein>
    <recommendedName>
        <fullName evidence="3">5'-3' exonuclease domain-containing protein</fullName>
    </recommendedName>
</protein>
<dbReference type="InterPro" id="IPR038969">
    <property type="entry name" value="FEN"/>
</dbReference>